<protein>
    <submittedName>
        <fullName evidence="3">Uncharacterized protein</fullName>
    </submittedName>
</protein>
<evidence type="ECO:0000313" key="4">
    <source>
        <dbReference type="Proteomes" id="UP000663193"/>
    </source>
</evidence>
<accession>A0A7U2I016</accession>
<name>A0A7U2I016_PHANO</name>
<sequence>MKVALVLFAAAAAVMAQSVDTVSATQSGVCEPHNDHWHCPEGVAEPTTPPALVTPTGSAGSAITSSSSHSHDDDDHDHDHAASGGSTCSPHGDHWHCPSGVAKPTTPPAADAASASTCSPHGDHWHCPAGIAEPTTPPAAVAASASASTTRASGSAAGASASPSTPQATGVAAKAATGALAILGAVGAWIL</sequence>
<organism evidence="3 4">
    <name type="scientific">Phaeosphaeria nodorum (strain SN15 / ATCC MYA-4574 / FGSC 10173)</name>
    <name type="common">Glume blotch fungus</name>
    <name type="synonym">Parastagonospora nodorum</name>
    <dbReference type="NCBI Taxonomy" id="321614"/>
    <lineage>
        <taxon>Eukaryota</taxon>
        <taxon>Fungi</taxon>
        <taxon>Dikarya</taxon>
        <taxon>Ascomycota</taxon>
        <taxon>Pezizomycotina</taxon>
        <taxon>Dothideomycetes</taxon>
        <taxon>Pleosporomycetidae</taxon>
        <taxon>Pleosporales</taxon>
        <taxon>Pleosporineae</taxon>
        <taxon>Phaeosphaeriaceae</taxon>
        <taxon>Parastagonospora</taxon>
    </lineage>
</organism>
<dbReference type="VEuPathDB" id="FungiDB:JI435_018320"/>
<reference evidence="4" key="1">
    <citation type="journal article" date="2021" name="BMC Genomics">
        <title>Chromosome-level genome assembly and manually-curated proteome of model necrotroph Parastagonospora nodorum Sn15 reveals a genome-wide trove of candidate effector homologs, and redundancy of virulence-related functions within an accessory chromosome.</title>
        <authorList>
            <person name="Bertazzoni S."/>
            <person name="Jones D.A.B."/>
            <person name="Phan H.T."/>
            <person name="Tan K.-C."/>
            <person name="Hane J.K."/>
        </authorList>
    </citation>
    <scope>NUCLEOTIDE SEQUENCE [LARGE SCALE GENOMIC DNA]</scope>
    <source>
        <strain evidence="4">SN15 / ATCC MYA-4574 / FGSC 10173)</strain>
    </source>
</reference>
<dbReference type="KEGG" id="pno:SNOG_01832"/>
<evidence type="ECO:0000256" key="2">
    <source>
        <dbReference type="SAM" id="SignalP"/>
    </source>
</evidence>
<proteinExistence type="predicted"/>
<feature type="region of interest" description="Disordered" evidence="1">
    <location>
        <begin position="36"/>
        <end position="147"/>
    </location>
</feature>
<evidence type="ECO:0000313" key="3">
    <source>
        <dbReference type="EMBL" id="QRC96958.1"/>
    </source>
</evidence>
<keyword evidence="2" id="KW-0732">Signal</keyword>
<feature type="compositionally biased region" description="Low complexity" evidence="1">
    <location>
        <begin position="132"/>
        <end position="147"/>
    </location>
</feature>
<dbReference type="RefSeq" id="XP_001792457.1">
    <property type="nucleotide sequence ID" value="XM_001792405.1"/>
</dbReference>
<dbReference type="AlphaFoldDB" id="A0A7U2I016"/>
<evidence type="ECO:0000256" key="1">
    <source>
        <dbReference type="SAM" id="MobiDB-lite"/>
    </source>
</evidence>
<feature type="chain" id="PRO_5034811757" evidence="2">
    <location>
        <begin position="17"/>
        <end position="191"/>
    </location>
</feature>
<dbReference type="OrthoDB" id="5362269at2759"/>
<dbReference type="Proteomes" id="UP000663193">
    <property type="component" value="Chromosome 6"/>
</dbReference>
<dbReference type="EMBL" id="CP069028">
    <property type="protein sequence ID" value="QRC96958.1"/>
    <property type="molecule type" value="Genomic_DNA"/>
</dbReference>
<feature type="signal peptide" evidence="2">
    <location>
        <begin position="1"/>
        <end position="16"/>
    </location>
</feature>
<gene>
    <name evidence="3" type="ORF">JI435_018320</name>
</gene>
<feature type="compositionally biased region" description="Low complexity" evidence="1">
    <location>
        <begin position="102"/>
        <end position="120"/>
    </location>
</feature>
<keyword evidence="4" id="KW-1185">Reference proteome</keyword>
<feature type="compositionally biased region" description="Basic and acidic residues" evidence="1">
    <location>
        <begin position="69"/>
        <end position="81"/>
    </location>
</feature>
<feature type="compositionally biased region" description="Low complexity" evidence="1">
    <location>
        <begin position="57"/>
        <end position="68"/>
    </location>
</feature>